<evidence type="ECO:0000313" key="2">
    <source>
        <dbReference type="EMBL" id="AYV86270.1"/>
    </source>
</evidence>
<protein>
    <submittedName>
        <fullName evidence="2">Uncharacterized protein</fullName>
    </submittedName>
</protein>
<name>A0A3G5AGN8_9VIRU</name>
<gene>
    <name evidence="2" type="ORF">Solumvirus3_6</name>
</gene>
<proteinExistence type="predicted"/>
<feature type="compositionally biased region" description="Basic and acidic residues" evidence="1">
    <location>
        <begin position="48"/>
        <end position="78"/>
    </location>
</feature>
<evidence type="ECO:0000256" key="1">
    <source>
        <dbReference type="SAM" id="MobiDB-lite"/>
    </source>
</evidence>
<dbReference type="EMBL" id="MK072500">
    <property type="protein sequence ID" value="AYV86270.1"/>
    <property type="molecule type" value="Genomic_DNA"/>
</dbReference>
<sequence length="430" mass="48223">MASIDNALTHGDNSVLKVTKVASDTDTVTKVSAQASQTVVEPPIVSNNKDEKRLNTENIGDKQQPKDLDSQKDKKDSHIIASTPTNVSKIEDIWGSKSGHLDYLNTSSRVSEAITIQSLIQISTIGIILIRTEDILSNITKVLSRTIETTPSEWSMMGLYYKNHNDPHHFVVFDYRTGDKVNMLNTIKLEELLGKAIVSKIVVLPLAEKEDGTAFKEMKETVIRLLLKEVITQWSIPSTNTILTSHGKGRLNRILHEAGLDLIVHQCKRYNIKLPNHSADELIRGKEIIDATINIPLTNQGINIRDDVVYKLLSLEGALLKFIEKDSNELQRIITLMNTYRSLLKVPPIFYPPIAIYTLNKAQDILSVKMGDSQKDSNKESQGNELIIDSSMETITLKKVIHYLNSLGNSKLDTLENFLMSELARRNNKS</sequence>
<feature type="region of interest" description="Disordered" evidence="1">
    <location>
        <begin position="45"/>
        <end position="79"/>
    </location>
</feature>
<accession>A0A3G5AGN8</accession>
<reference evidence="2" key="1">
    <citation type="submission" date="2018-10" db="EMBL/GenBank/DDBJ databases">
        <title>Hidden diversity of soil giant viruses.</title>
        <authorList>
            <person name="Schulz F."/>
            <person name="Alteio L."/>
            <person name="Goudeau D."/>
            <person name="Ryan E.M."/>
            <person name="Malmstrom R.R."/>
            <person name="Blanchard J."/>
            <person name="Woyke T."/>
        </authorList>
    </citation>
    <scope>NUCLEOTIDE SEQUENCE</scope>
    <source>
        <strain evidence="2">SMV1</strain>
    </source>
</reference>
<organism evidence="2">
    <name type="scientific">Solumvirus sp</name>
    <dbReference type="NCBI Taxonomy" id="2487773"/>
    <lineage>
        <taxon>Viruses</taxon>
        <taxon>Pithoviruses</taxon>
    </lineage>
</organism>